<evidence type="ECO:0000259" key="4">
    <source>
        <dbReference type="SMART" id="SM00906"/>
    </source>
</evidence>
<evidence type="ECO:0000256" key="1">
    <source>
        <dbReference type="ARBA" id="ARBA00004123"/>
    </source>
</evidence>
<dbReference type="EMBL" id="LFJN01000022">
    <property type="protein sequence ID" value="KPI37731.1"/>
    <property type="molecule type" value="Genomic_DNA"/>
</dbReference>
<dbReference type="RefSeq" id="XP_017997694.1">
    <property type="nucleotide sequence ID" value="XM_018141320.1"/>
</dbReference>
<dbReference type="InterPro" id="IPR007219">
    <property type="entry name" value="XnlR_reg_dom"/>
</dbReference>
<feature type="region of interest" description="Disordered" evidence="3">
    <location>
        <begin position="445"/>
        <end position="483"/>
    </location>
</feature>
<reference evidence="5 6" key="1">
    <citation type="submission" date="2015-06" db="EMBL/GenBank/DDBJ databases">
        <title>Draft genome of the ant-associated black yeast Phialophora attae CBS 131958.</title>
        <authorList>
            <person name="Moreno L.F."/>
            <person name="Stielow B.J."/>
            <person name="de Hoog S."/>
            <person name="Vicente V.A."/>
            <person name="Weiss V.A."/>
            <person name="de Vries M."/>
            <person name="Cruz L.M."/>
            <person name="Souza E.M."/>
        </authorList>
    </citation>
    <scope>NUCLEOTIDE SEQUENCE [LARGE SCALE GENOMIC DNA]</scope>
    <source>
        <strain evidence="5 6">CBS 131958</strain>
    </source>
</reference>
<gene>
    <name evidence="5" type="ORF">AB675_142</name>
</gene>
<dbReference type="PANTHER" id="PTHR31001:SF81">
    <property type="entry name" value="ZN(II)2CYS6 TRANSCRIPTION FACTOR"/>
    <property type="match status" value="1"/>
</dbReference>
<evidence type="ECO:0000256" key="3">
    <source>
        <dbReference type="SAM" id="MobiDB-lite"/>
    </source>
</evidence>
<dbReference type="AlphaFoldDB" id="A0A0N0NK48"/>
<protein>
    <recommendedName>
        <fullName evidence="4">Xylanolytic transcriptional activator regulatory domain-containing protein</fullName>
    </recommendedName>
</protein>
<dbReference type="GO" id="GO:0006351">
    <property type="term" value="P:DNA-templated transcription"/>
    <property type="evidence" value="ECO:0007669"/>
    <property type="project" value="InterPro"/>
</dbReference>
<keyword evidence="6" id="KW-1185">Reference proteome</keyword>
<dbReference type="VEuPathDB" id="FungiDB:AB675_142"/>
<name>A0A0N0NK48_9EURO</name>
<feature type="compositionally biased region" description="Polar residues" evidence="3">
    <location>
        <begin position="453"/>
        <end position="467"/>
    </location>
</feature>
<evidence type="ECO:0000313" key="6">
    <source>
        <dbReference type="Proteomes" id="UP000038010"/>
    </source>
</evidence>
<organism evidence="5 6">
    <name type="scientific">Cyphellophora attinorum</name>
    <dbReference type="NCBI Taxonomy" id="1664694"/>
    <lineage>
        <taxon>Eukaryota</taxon>
        <taxon>Fungi</taxon>
        <taxon>Dikarya</taxon>
        <taxon>Ascomycota</taxon>
        <taxon>Pezizomycotina</taxon>
        <taxon>Eurotiomycetes</taxon>
        <taxon>Chaetothyriomycetidae</taxon>
        <taxon>Chaetothyriales</taxon>
        <taxon>Cyphellophoraceae</taxon>
        <taxon>Cyphellophora</taxon>
    </lineage>
</organism>
<dbReference type="OrthoDB" id="424974at2759"/>
<dbReference type="SMART" id="SM00906">
    <property type="entry name" value="Fungal_trans"/>
    <property type="match status" value="1"/>
</dbReference>
<dbReference type="GO" id="GO:0003677">
    <property type="term" value="F:DNA binding"/>
    <property type="evidence" value="ECO:0007669"/>
    <property type="project" value="InterPro"/>
</dbReference>
<dbReference type="InterPro" id="IPR050613">
    <property type="entry name" value="Sec_Metabolite_Reg"/>
</dbReference>
<sequence>MGGTSAPTLLQRMISLAPNNSSDLLFAFFGGTDGQTVTSDRDLFGQMFPAHYGVPEMVGLLHAMGKEQLEQHLDSAKFERCITADSLPPPQEVALIFAILALGDLVGPDESSWQFISASLHLLRISKFLTMPSLDTVATFSYIAVYLQHEGRLNEYWPLMGMVIRIAQSMGLHRDPRWISNLSREEAEVRRRIFHTIAAQETALSIMFGRPTGLGYFDTDLPEDISDDHLFGGDVNHSVAYPHEISYNRCTFQLMEIIRTVVQDSTSDIHKFDLARARSGQKRILDWFETLPALLQHDGSVMHAHGLVGVEERARCVQSLVLHMIVNHSILVIFRKPLLETSSPEAAEPCFRAAIAISASWKVLQDSFPKMASITFMHWFRAFHAALICLVAIRAPNTTPTIRDEATSAWHSCKRIFLRLGQQNESMKCCSRALQRLDPLLKTGVSTRRRKSTASTQKVAVDSSSQLRVGRAPDPNAGMNSDAGGTYSALAPADFEAVAGLSAEILDTQIPVFDQQSTPSTQNGMDYGQVFQSVITEPTLANTGLAPDEHLYGVMHADIFDMDANNWPSWLINDQDSTEFFNI</sequence>
<dbReference type="STRING" id="1664694.A0A0N0NK48"/>
<proteinExistence type="predicted"/>
<dbReference type="Proteomes" id="UP000038010">
    <property type="component" value="Unassembled WGS sequence"/>
</dbReference>
<comment type="subcellular location">
    <subcellularLocation>
        <location evidence="1">Nucleus</location>
    </subcellularLocation>
</comment>
<dbReference type="GeneID" id="28733189"/>
<comment type="caution">
    <text evidence="5">The sequence shown here is derived from an EMBL/GenBank/DDBJ whole genome shotgun (WGS) entry which is preliminary data.</text>
</comment>
<evidence type="ECO:0000313" key="5">
    <source>
        <dbReference type="EMBL" id="KPI37731.1"/>
    </source>
</evidence>
<feature type="domain" description="Xylanolytic transcriptional activator regulatory" evidence="4">
    <location>
        <begin position="156"/>
        <end position="228"/>
    </location>
</feature>
<dbReference type="CDD" id="cd12148">
    <property type="entry name" value="fungal_TF_MHR"/>
    <property type="match status" value="1"/>
</dbReference>
<dbReference type="GO" id="GO:0005634">
    <property type="term" value="C:nucleus"/>
    <property type="evidence" value="ECO:0007669"/>
    <property type="project" value="UniProtKB-SubCell"/>
</dbReference>
<dbReference type="PANTHER" id="PTHR31001">
    <property type="entry name" value="UNCHARACTERIZED TRANSCRIPTIONAL REGULATORY PROTEIN"/>
    <property type="match status" value="1"/>
</dbReference>
<dbReference type="GO" id="GO:0008270">
    <property type="term" value="F:zinc ion binding"/>
    <property type="evidence" value="ECO:0007669"/>
    <property type="project" value="InterPro"/>
</dbReference>
<keyword evidence="2" id="KW-0539">Nucleus</keyword>
<accession>A0A0N0NK48</accession>
<dbReference type="Pfam" id="PF04082">
    <property type="entry name" value="Fungal_trans"/>
    <property type="match status" value="1"/>
</dbReference>
<evidence type="ECO:0000256" key="2">
    <source>
        <dbReference type="ARBA" id="ARBA00023242"/>
    </source>
</evidence>